<feature type="domain" description="NWD NACHT-NTPase N-terminal" evidence="9">
    <location>
        <begin position="172"/>
        <end position="279"/>
    </location>
</feature>
<dbReference type="Gene3D" id="2.130.10.10">
    <property type="entry name" value="YVTN repeat-like/Quinoprotein amine dehydrogenase"/>
    <property type="match status" value="3"/>
</dbReference>
<evidence type="ECO:0000259" key="9">
    <source>
        <dbReference type="Pfam" id="PF17100"/>
    </source>
</evidence>
<dbReference type="Pfam" id="PF00400">
    <property type="entry name" value="WD40"/>
    <property type="match status" value="6"/>
</dbReference>
<feature type="repeat" description="WD" evidence="7">
    <location>
        <begin position="1086"/>
        <end position="1118"/>
    </location>
</feature>
<evidence type="ECO:0000256" key="7">
    <source>
        <dbReference type="PROSITE-ProRule" id="PRU00221"/>
    </source>
</evidence>
<evidence type="ECO:0000256" key="3">
    <source>
        <dbReference type="ARBA" id="ARBA00022737"/>
    </source>
</evidence>
<evidence type="ECO:0000313" key="12">
    <source>
        <dbReference type="Proteomes" id="UP001043456"/>
    </source>
</evidence>
<feature type="repeat" description="WD" evidence="7">
    <location>
        <begin position="1340"/>
        <end position="1375"/>
    </location>
</feature>
<dbReference type="InterPro" id="IPR031359">
    <property type="entry name" value="NACHT_N"/>
</dbReference>
<feature type="region of interest" description="Disordered" evidence="8">
    <location>
        <begin position="38"/>
        <end position="73"/>
    </location>
</feature>
<dbReference type="InterPro" id="IPR027417">
    <property type="entry name" value="P-loop_NTPase"/>
</dbReference>
<dbReference type="OrthoDB" id="674604at2759"/>
<evidence type="ECO:0000256" key="8">
    <source>
        <dbReference type="SAM" id="MobiDB-lite"/>
    </source>
</evidence>
<keyword evidence="12" id="KW-1185">Reference proteome</keyword>
<sequence length="1510" mass="168284">MPNRARRILASLLAPTGKVDQHSSGNVIRNKATILEPEGESKTLLVSEAAAETSSPGDPDPDPDAKEVKAAKGQDTIGSATLTGLWDEAYKLVEEENADLLAAYERYLLLDPHSQSTTADEPTAELSISSRERQEEIRKLAQRKLNAVQQGHLKVIIKGKEIVIRDQIHRILLTNPVTQTDSATELIAYVSDLMVRCRVIEETLNLPSLDSVKRNGDIRTRLRTKSVRLYVQIIKSQMLVTCHYSRAAFLRFWRDVANVDDWKQMLDDMLKAKQNIDEDLQALGQSLLGHVDAEVSKLQEKADNMIRMLGDISQGLNIAKLPCAKYAGFNALDPTARLSPTMCHEKTRVEILDEIVQWGRGDEGRCIFWLSGMAGTGKSTVIRTAAERFHRQGLMGASFFFSRTGELRNQTTALFTTLASQLADSLPELRSYMSKAIDQDKSIGEQSPRNQWERLILEPLLELDKTLLLPLHAVFAIDALDECRDHRQQAIPELFAQAKRLKMIRLRVLITSRPEKTIAESFRKMPRDLYHVSQLDSDEQTSQTTRDISIFLKSQLAVVADANGLESGWPGEKQIQILVQRAGRLFIYAATACRFLDSNFPEERLATLLDAQATDDSPTADLDEVYHLALRQAISESPDSKYLVPLFRRIVGSIILLEERLCPKDLSVLLNIPLRQVRIILDLLRSVLAVPDEDTSPVALFHLSFHDFLLDRTRCPDPQICIEEQSAHSYLLDRCLELMSQHLTKDMCHLRRPGTLISEMDSQIVEKYIPYALQYTCRFWVTHLANADVDLKKDERVYAFLATHLLHWLETLSLIRKIFEGIATINLLEDLVKAVANPSLRAFIYDTKRFVLCMRSSIEAAPLQIYCGLVFTPRRSVLREIFQRDIPAWFERLPRVEGNWSPLEQTLQHPLWVGRVAVSPSGSLLAVACAGRGSFLWNTATGQLIMDNGHGDDVVNLAFVDDGSKLAEACSNGAVRLWDTSTGQMLRAFGHSSRIESAAFSFGSPALACTADGPNIRVENLDTGETEDILELGADVRCVAISRSGFQIAASTNESIVCFRDTGAAATQRAVQYQQSSSCRAFSALALEFSSDGSKLAVGHYDGCVVLWDLTGNGMINKELSPRHARRITQLAFAPDDTKLLSSSEDATVRVWDVASGETEQILQGHSDAVDGVAFFPDGRRVASGSMDWTARVWNIALEQEKRTSTQTAVRHVLGMAICLETSMVAAGFNNGSLEVWDVEAGKMQQQLLEPQGYPLKAMAFSPDGTMLAAGNDYGEITLWSTADGKQRKGFRADREAVEILAFSHDGRMVASASIEATQGSFNNSLIKIWDINQGKLKETLLHPDEVRSMAFSPDDQKLACATDDQKLRIWDLSTWKNEVAFDAECPPGNPRAVPDSLRFSPDSTVLAAGYRAEIMFFQVATGRLIHRLSGHYSSVGSVIFSNERIELAVAYCIEWNGWIRRNGERILYLPIDYRPDEVCIQGDIVILGTYNHGIVTLGFSPDNDTVIRV</sequence>
<dbReference type="Proteomes" id="UP001043456">
    <property type="component" value="Unassembled WGS sequence"/>
</dbReference>
<dbReference type="PROSITE" id="PS00678">
    <property type="entry name" value="WD_REPEATS_1"/>
    <property type="match status" value="2"/>
</dbReference>
<dbReference type="GO" id="GO:0005634">
    <property type="term" value="C:nucleus"/>
    <property type="evidence" value="ECO:0007669"/>
    <property type="project" value="TreeGrafter"/>
</dbReference>
<comment type="caution">
    <text evidence="11">The sequence shown here is derived from an EMBL/GenBank/DDBJ whole genome shotgun (WGS) entry which is preliminary data.</text>
</comment>
<dbReference type="SMART" id="SM00320">
    <property type="entry name" value="WD40"/>
    <property type="match status" value="12"/>
</dbReference>
<evidence type="ECO:0000256" key="2">
    <source>
        <dbReference type="ARBA" id="ARBA00022574"/>
    </source>
</evidence>
<feature type="repeat" description="WD" evidence="7">
    <location>
        <begin position="1121"/>
        <end position="1162"/>
    </location>
</feature>
<dbReference type="PANTHER" id="PTHR22847">
    <property type="entry name" value="WD40 REPEAT PROTEIN"/>
    <property type="match status" value="1"/>
</dbReference>
<protein>
    <recommendedName>
        <fullName evidence="5">Mitochondrial division protein 1</fullName>
    </recommendedName>
</protein>
<evidence type="ECO:0000256" key="1">
    <source>
        <dbReference type="ARBA" id="ARBA00004570"/>
    </source>
</evidence>
<dbReference type="SUPFAM" id="SSF50998">
    <property type="entry name" value="Quinoprotein alcohol dehydrogenase-like"/>
    <property type="match status" value="1"/>
</dbReference>
<organism evidence="11 12">
    <name type="scientific">Aspergillus pseudoviridinutans</name>
    <dbReference type="NCBI Taxonomy" id="1517512"/>
    <lineage>
        <taxon>Eukaryota</taxon>
        <taxon>Fungi</taxon>
        <taxon>Dikarya</taxon>
        <taxon>Ascomycota</taxon>
        <taxon>Pezizomycotina</taxon>
        <taxon>Eurotiomycetes</taxon>
        <taxon>Eurotiomycetidae</taxon>
        <taxon>Eurotiales</taxon>
        <taxon>Aspergillaceae</taxon>
        <taxon>Aspergillus</taxon>
        <taxon>Aspergillus subgen. Fumigati</taxon>
    </lineage>
</organism>
<feature type="repeat" description="WD" evidence="7">
    <location>
        <begin position="947"/>
        <end position="988"/>
    </location>
</feature>
<keyword evidence="3" id="KW-0677">Repeat</keyword>
<dbReference type="SUPFAM" id="SSF52540">
    <property type="entry name" value="P-loop containing nucleoside triphosphate hydrolases"/>
    <property type="match status" value="1"/>
</dbReference>
<dbReference type="CDD" id="cd00200">
    <property type="entry name" value="WD40"/>
    <property type="match status" value="2"/>
</dbReference>
<evidence type="ECO:0000256" key="6">
    <source>
        <dbReference type="ARBA" id="ARBA00043913"/>
    </source>
</evidence>
<dbReference type="PROSITE" id="PS50294">
    <property type="entry name" value="WD_REPEATS_REGION"/>
    <property type="match status" value="4"/>
</dbReference>
<dbReference type="EMBL" id="BHVY01000007">
    <property type="protein sequence ID" value="GIJ90841.1"/>
    <property type="molecule type" value="Genomic_DNA"/>
</dbReference>
<evidence type="ECO:0000259" key="10">
    <source>
        <dbReference type="Pfam" id="PF24883"/>
    </source>
</evidence>
<dbReference type="Pfam" id="PF24883">
    <property type="entry name" value="NPHP3_N"/>
    <property type="match status" value="1"/>
</dbReference>
<dbReference type="InterPro" id="IPR015943">
    <property type="entry name" value="WD40/YVTN_repeat-like_dom_sf"/>
</dbReference>
<dbReference type="InterPro" id="IPR056884">
    <property type="entry name" value="NPHP3-like_N"/>
</dbReference>
<evidence type="ECO:0000256" key="4">
    <source>
        <dbReference type="ARBA" id="ARBA00038415"/>
    </source>
</evidence>
<accession>A0A9P3BGG4</accession>
<dbReference type="InterPro" id="IPR020472">
    <property type="entry name" value="WD40_PAC1"/>
</dbReference>
<keyword evidence="2 7" id="KW-0853">WD repeat</keyword>
<evidence type="ECO:0000256" key="5">
    <source>
        <dbReference type="ARBA" id="ARBA00039789"/>
    </source>
</evidence>
<feature type="compositionally biased region" description="Basic and acidic residues" evidence="8">
    <location>
        <begin position="63"/>
        <end position="72"/>
    </location>
</feature>
<dbReference type="PANTHER" id="PTHR22847:SF637">
    <property type="entry name" value="WD REPEAT DOMAIN 5B"/>
    <property type="match status" value="1"/>
</dbReference>
<dbReference type="Pfam" id="PF17100">
    <property type="entry name" value="NACHT_N"/>
    <property type="match status" value="1"/>
</dbReference>
<comment type="subcellular location">
    <subcellularLocation>
        <location evidence="1">Mitochondrion outer membrane</location>
        <topology evidence="1">Peripheral membrane protein</topology>
        <orientation evidence="1">Cytoplasmic side</orientation>
    </subcellularLocation>
</comment>
<evidence type="ECO:0000313" key="11">
    <source>
        <dbReference type="EMBL" id="GIJ90841.1"/>
    </source>
</evidence>
<dbReference type="InterPro" id="IPR019775">
    <property type="entry name" value="WD40_repeat_CS"/>
</dbReference>
<proteinExistence type="inferred from homology"/>
<dbReference type="RefSeq" id="XP_043161587.1">
    <property type="nucleotide sequence ID" value="XM_043305652.1"/>
</dbReference>
<dbReference type="InterPro" id="IPR001680">
    <property type="entry name" value="WD40_rpt"/>
</dbReference>
<dbReference type="PROSITE" id="PS50082">
    <property type="entry name" value="WD_REPEATS_2"/>
    <property type="match status" value="6"/>
</dbReference>
<dbReference type="GeneID" id="67008415"/>
<gene>
    <name evidence="11" type="ORF">Asppvi_009805</name>
</gene>
<comment type="similarity">
    <text evidence="4">Belongs to the WD repeat MDV1/CAF4 family.</text>
</comment>
<dbReference type="GO" id="GO:1990234">
    <property type="term" value="C:transferase complex"/>
    <property type="evidence" value="ECO:0007669"/>
    <property type="project" value="UniProtKB-ARBA"/>
</dbReference>
<reference evidence="11 12" key="1">
    <citation type="submission" date="2018-10" db="EMBL/GenBank/DDBJ databases">
        <title>Pan-genome distribution and transcriptional activeness of fungal secondary metabolism genes in Aspergillus section Fumigati.</title>
        <authorList>
            <person name="Takahashi H."/>
            <person name="Umemura M."/>
            <person name="Ninomiya A."/>
            <person name="Kusuya Y."/>
            <person name="Urayama S."/>
            <person name="Shimizu M."/>
            <person name="Watanabe A."/>
            <person name="Kamei K."/>
            <person name="Yaguchi T."/>
            <person name="Hagiwara D."/>
        </authorList>
    </citation>
    <scope>NUCLEOTIDE SEQUENCE [LARGE SCALE GENOMIC DNA]</scope>
    <source>
        <strain evidence="11 12">IFM 55266</strain>
    </source>
</reference>
<dbReference type="GO" id="GO:0005741">
    <property type="term" value="C:mitochondrial outer membrane"/>
    <property type="evidence" value="ECO:0007669"/>
    <property type="project" value="UniProtKB-SubCell"/>
</dbReference>
<dbReference type="InterPro" id="IPR011047">
    <property type="entry name" value="Quinoprotein_ADH-like_sf"/>
</dbReference>
<feature type="domain" description="Nephrocystin 3-like N-terminal" evidence="10">
    <location>
        <begin position="354"/>
        <end position="513"/>
    </location>
</feature>
<comment type="function">
    <text evidence="6">Involved in mitochondrial fission. Acts as an adapter protein required to form mitochondrial fission complexes. Formation of these complexes is required to promote constriction and fission of the mitochondrial compartment at a late step in mitochondrial division.</text>
</comment>
<feature type="repeat" description="WD" evidence="7">
    <location>
        <begin position="1163"/>
        <end position="1204"/>
    </location>
</feature>
<dbReference type="Gene3D" id="3.40.50.300">
    <property type="entry name" value="P-loop containing nucleotide triphosphate hydrolases"/>
    <property type="match status" value="1"/>
</dbReference>
<name>A0A9P3BGG4_9EURO</name>
<dbReference type="PRINTS" id="PR00320">
    <property type="entry name" value="GPROTEINBRPT"/>
</dbReference>
<dbReference type="InterPro" id="IPR036322">
    <property type="entry name" value="WD40_repeat_dom_sf"/>
</dbReference>
<feature type="repeat" description="WD" evidence="7">
    <location>
        <begin position="1249"/>
        <end position="1290"/>
    </location>
</feature>
<dbReference type="SUPFAM" id="SSF50978">
    <property type="entry name" value="WD40 repeat-like"/>
    <property type="match status" value="1"/>
</dbReference>